<protein>
    <submittedName>
        <fullName evidence="2">Uncharacterized protein</fullName>
    </submittedName>
</protein>
<comment type="caution">
    <text evidence="2">The sequence shown here is derived from an EMBL/GenBank/DDBJ whole genome shotgun (WGS) entry which is preliminary data.</text>
</comment>
<feature type="compositionally biased region" description="Polar residues" evidence="1">
    <location>
        <begin position="369"/>
        <end position="378"/>
    </location>
</feature>
<feature type="region of interest" description="Disordered" evidence="1">
    <location>
        <begin position="359"/>
        <end position="394"/>
    </location>
</feature>
<dbReference type="Proteomes" id="UP000274541">
    <property type="component" value="Unassembled WGS sequence"/>
</dbReference>
<dbReference type="AlphaFoldDB" id="A0A3M3WE89"/>
<dbReference type="EMBL" id="RBPX01000412">
    <property type="protein sequence ID" value="RMO56111.1"/>
    <property type="molecule type" value="Genomic_DNA"/>
</dbReference>
<evidence type="ECO:0000313" key="2">
    <source>
        <dbReference type="EMBL" id="RMO56111.1"/>
    </source>
</evidence>
<gene>
    <name evidence="2" type="ORF">ALQ37_05554</name>
</gene>
<feature type="non-terminal residue" evidence="2">
    <location>
        <position position="1"/>
    </location>
</feature>
<sequence length="487" mass="54085">LVALRGDRQLKAVRHQRQRGIEYRRQADAAVGIAHRPAVVVVQVIGITEHHVRLPFEPEQRFTHRSLGADVIGMGVDGRVRHHHNLRPGLENQRAQVGEQVVPGRLAVVAGQWQGIELTEQAGIGQIRLTRTNRRIRRGLHGRQLQAEIAQLNTLRLGHPAPARHRDTVPSPQAAFHARSLGALHAHLLIMLGLDLTGGQCDDPRFLGLAVKPESGQLGIVGVRCDDHDTLFSRIRLTKQPEPRRAGQTAATPAQFQHTCGQRLAQPGEVQIAHAADATLECLLVVQALALQLDHRVEKTPEPGTFDRQRQYQRLVAVQLHSGVDQQRAAVQAYTRHFAFGSKGVLIVVRRRIEQMIGEPGLMSDPGTHGQQRGQPPSHQHAHRDQQEQPTQQRQPLVTAMAFEQLLLATQIWNTGTGLHHRSLYSRSARPKEKRSDLPCARAFSQADWVLTKLSTLPGLKSRVWGSTPPLTYSMLTHCGASTRYTS</sequence>
<proteinExistence type="predicted"/>
<evidence type="ECO:0000256" key="1">
    <source>
        <dbReference type="SAM" id="MobiDB-lite"/>
    </source>
</evidence>
<name>A0A3M3WE89_PSEAP</name>
<accession>A0A3M3WE89</accession>
<organism evidence="2 3">
    <name type="scientific">Pseudomonas syringae pv. aptata</name>
    <dbReference type="NCBI Taxonomy" id="83167"/>
    <lineage>
        <taxon>Bacteria</taxon>
        <taxon>Pseudomonadati</taxon>
        <taxon>Pseudomonadota</taxon>
        <taxon>Gammaproteobacteria</taxon>
        <taxon>Pseudomonadales</taxon>
        <taxon>Pseudomonadaceae</taxon>
        <taxon>Pseudomonas</taxon>
        <taxon>Pseudomonas syringae</taxon>
    </lineage>
</organism>
<evidence type="ECO:0000313" key="3">
    <source>
        <dbReference type="Proteomes" id="UP000274541"/>
    </source>
</evidence>
<reference evidence="2 3" key="1">
    <citation type="submission" date="2018-08" db="EMBL/GenBank/DDBJ databases">
        <title>Recombination of ecologically and evolutionarily significant loci maintains genetic cohesion in the Pseudomonas syringae species complex.</title>
        <authorList>
            <person name="Dillon M."/>
            <person name="Thakur S."/>
            <person name="Almeida R.N.D."/>
            <person name="Weir B.S."/>
            <person name="Guttman D.S."/>
        </authorList>
    </citation>
    <scope>NUCLEOTIDE SEQUENCE [LARGE SCALE GENOMIC DNA]</scope>
    <source>
        <strain evidence="2 3">ICMP 4388</strain>
    </source>
</reference>